<protein>
    <submittedName>
        <fullName evidence="1">Uncharacterized protein</fullName>
    </submittedName>
</protein>
<gene>
    <name evidence="1" type="ORF">CGGC5_9555</name>
</gene>
<reference evidence="1" key="1">
    <citation type="submission" date="2012-08" db="EMBL/GenBank/DDBJ databases">
        <title>Genome analysis of Colletotrichum orbiculare and Colletotrichum fructicola.</title>
        <authorList>
            <person name="Gan P.H.P."/>
            <person name="Ikeda K."/>
            <person name="Irieda H."/>
            <person name="Narusaka M."/>
            <person name="O'Connell R.J."/>
            <person name="Narusaka Y."/>
            <person name="Takano Y."/>
            <person name="Kubo Y."/>
            <person name="Shirasu K."/>
        </authorList>
    </citation>
    <scope>NUCLEOTIDE SEQUENCE</scope>
    <source>
        <strain evidence="1">Nara gc5</strain>
    </source>
</reference>
<accession>L2FUS2</accession>
<sequence>MSSETATEALGLLSRQFQGQSFTNNKHINLCLRRNLEYILSVCSVPVSKAGDQEPNAIALTCGDIDSHRIAPAASFYAFQILLLARKHFQDRHLDNLANQPCECNKRLTSKMEGPYICVMKRRIERVCKGHIKWVFDYANKPTETFGSHYWVNGDRISDGNRNDPSCPFEKSLVDDPFQIIKAGDFSQTFDDPLPNKPAIQQAIAQWIAEIDGINKMGVDAFP</sequence>
<evidence type="ECO:0000313" key="1">
    <source>
        <dbReference type="EMBL" id="ELA30092.1"/>
    </source>
</evidence>
<dbReference type="EMBL" id="KB020815">
    <property type="protein sequence ID" value="ELA30092.1"/>
    <property type="molecule type" value="Genomic_DNA"/>
</dbReference>
<dbReference type="STRING" id="1213859.L2FUS2"/>
<name>L2FUS2_COLFN</name>
<feature type="non-terminal residue" evidence="1">
    <location>
        <position position="223"/>
    </location>
</feature>
<dbReference type="AlphaFoldDB" id="L2FUS2"/>
<proteinExistence type="predicted"/>
<organism evidence="1">
    <name type="scientific">Colletotrichum fructicola (strain Nara gc5)</name>
    <name type="common">Anthracnose fungus</name>
    <name type="synonym">Colletotrichum gloeosporioides (strain Nara gc5)</name>
    <dbReference type="NCBI Taxonomy" id="1213859"/>
    <lineage>
        <taxon>Eukaryota</taxon>
        <taxon>Fungi</taxon>
        <taxon>Dikarya</taxon>
        <taxon>Ascomycota</taxon>
        <taxon>Pezizomycotina</taxon>
        <taxon>Sordariomycetes</taxon>
        <taxon>Hypocreomycetidae</taxon>
        <taxon>Glomerellales</taxon>
        <taxon>Glomerellaceae</taxon>
        <taxon>Colletotrichum</taxon>
        <taxon>Colletotrichum gloeosporioides species complex</taxon>
    </lineage>
</organism>
<dbReference type="HOGENOM" id="CLU_1242691_0_0_1"/>